<evidence type="ECO:0000256" key="9">
    <source>
        <dbReference type="RuleBase" id="RU003823"/>
    </source>
</evidence>
<dbReference type="InterPro" id="IPR005324">
    <property type="entry name" value="Ribosomal_uS5_C"/>
</dbReference>
<evidence type="ECO:0000256" key="6">
    <source>
        <dbReference type="ARBA" id="ARBA00039335"/>
    </source>
</evidence>
<evidence type="ECO:0000256" key="8">
    <source>
        <dbReference type="PROSITE-ProRule" id="PRU00268"/>
    </source>
</evidence>
<gene>
    <name evidence="12" type="ORF">DHEL01_v203790</name>
</gene>
<keyword evidence="5 8" id="KW-0687">Ribonucleoprotein</keyword>
<dbReference type="Gene3D" id="3.30.160.20">
    <property type="match status" value="1"/>
</dbReference>
<comment type="subcellular location">
    <subcellularLocation>
        <location evidence="1">Mitochondrion</location>
    </subcellularLocation>
</comment>
<sequence>MSVATPAARRLLCRSLAANSAKTSARAAVTAATSGSVWQRHSFHASAPLAGRKRSPFKNIKADDMDLSDPGTRKKFKEETLPDWDETDLKSLKKRYTPEQLSAVQLGEKVIDTDDMVVQGRIRNDPYAFEYLEDFSRVRQVVDKRVKTYRPVDTTAKFMTPDQFGDDFVEFVRQLNEKRGVSHDITYEQALNMYEDMRSKMLNRNPDDALSTTELAEAMDRVVRETGSAEEDVAEDVAEDKGINVEDDISDLDVYKYLMERNSMTGFDGGDTHLAPDLPDKVPGVAGLYKKSMVESDSALDPEGTYQELKKKTGMSVREILDIFNRQTKVLVRRYVSNQTRLGKIRSAYILAMAGNGNGRIGIGEAKSVDPEVSMMKAKLLAIQNMVPIRRYENRTIYGNVEAKVGGTVVQMFTRPPGFGLRVSHRMFEIARLAGISDLSVRMPRSRNPMNSVKACFQALTNQPDPELIALGRGKKLVDARKVYYGGAVQ</sequence>
<keyword evidence="3 8" id="KW-0689">Ribosomal protein</keyword>
<dbReference type="PANTHER" id="PTHR48277:SF1">
    <property type="entry name" value="MITOCHONDRIAL RIBOSOMAL PROTEIN S5"/>
    <property type="match status" value="1"/>
</dbReference>
<dbReference type="InterPro" id="IPR014721">
    <property type="entry name" value="Ribsml_uS5_D2-typ_fold_subgr"/>
</dbReference>
<keyword evidence="4" id="KW-0496">Mitochondrion</keyword>
<dbReference type="FunFam" id="3.30.230.10:FF:000002">
    <property type="entry name" value="30S ribosomal protein S5"/>
    <property type="match status" value="1"/>
</dbReference>
<dbReference type="Pfam" id="PF00333">
    <property type="entry name" value="Ribosomal_S5"/>
    <property type="match status" value="1"/>
</dbReference>
<dbReference type="GO" id="GO:0006412">
    <property type="term" value="P:translation"/>
    <property type="evidence" value="ECO:0007669"/>
    <property type="project" value="InterPro"/>
</dbReference>
<evidence type="ECO:0000313" key="12">
    <source>
        <dbReference type="EMBL" id="POS77815.1"/>
    </source>
</evidence>
<dbReference type="Pfam" id="PF03719">
    <property type="entry name" value="Ribosomal_S5_C"/>
    <property type="match status" value="1"/>
</dbReference>
<evidence type="ECO:0000256" key="10">
    <source>
        <dbReference type="SAM" id="MobiDB-lite"/>
    </source>
</evidence>
<dbReference type="SUPFAM" id="SSF54211">
    <property type="entry name" value="Ribosomal protein S5 domain 2-like"/>
    <property type="match status" value="1"/>
</dbReference>
<proteinExistence type="inferred from homology"/>
<keyword evidence="13" id="KW-1185">Reference proteome</keyword>
<dbReference type="SUPFAM" id="SSF54768">
    <property type="entry name" value="dsRNA-binding domain-like"/>
    <property type="match status" value="1"/>
</dbReference>
<name>A0A2P5I5P0_DIAHE</name>
<dbReference type="Proteomes" id="UP000094444">
    <property type="component" value="Unassembled WGS sequence"/>
</dbReference>
<dbReference type="InterPro" id="IPR020568">
    <property type="entry name" value="Ribosomal_Su5_D2-typ_SF"/>
</dbReference>
<dbReference type="OrthoDB" id="309483at2759"/>
<evidence type="ECO:0000256" key="7">
    <source>
        <dbReference type="ARBA" id="ARBA00041606"/>
    </source>
</evidence>
<dbReference type="STRING" id="158607.A0A2P5I5P0"/>
<dbReference type="AlphaFoldDB" id="A0A2P5I5P0"/>
<evidence type="ECO:0000256" key="1">
    <source>
        <dbReference type="ARBA" id="ARBA00004173"/>
    </source>
</evidence>
<dbReference type="PANTHER" id="PTHR48277">
    <property type="entry name" value="MITOCHONDRIAL RIBOSOMAL PROTEIN S5"/>
    <property type="match status" value="1"/>
</dbReference>
<comment type="caution">
    <text evidence="12">The sequence shown here is derived from an EMBL/GenBank/DDBJ whole genome shotgun (WGS) entry which is preliminary data.</text>
</comment>
<feature type="domain" description="S5 DRBM" evidence="11">
    <location>
        <begin position="326"/>
        <end position="389"/>
    </location>
</feature>
<evidence type="ECO:0000256" key="5">
    <source>
        <dbReference type="ARBA" id="ARBA00023274"/>
    </source>
</evidence>
<dbReference type="GO" id="GO:0003735">
    <property type="term" value="F:structural constituent of ribosome"/>
    <property type="evidence" value="ECO:0007669"/>
    <property type="project" value="UniProtKB-UniRule"/>
</dbReference>
<reference evidence="12" key="1">
    <citation type="submission" date="2017-09" db="EMBL/GenBank/DDBJ databases">
        <title>Polyketide synthases of a Diaporthe helianthi virulent isolate.</title>
        <authorList>
            <person name="Baroncelli R."/>
        </authorList>
    </citation>
    <scope>NUCLEOTIDE SEQUENCE [LARGE SCALE GENOMIC DNA]</scope>
    <source>
        <strain evidence="12">7/96</strain>
    </source>
</reference>
<dbReference type="GO" id="GO:0005763">
    <property type="term" value="C:mitochondrial small ribosomal subunit"/>
    <property type="evidence" value="ECO:0007669"/>
    <property type="project" value="UniProtKB-ARBA"/>
</dbReference>
<protein>
    <recommendedName>
        <fullName evidence="6">Small ribosomal subunit protein uS5m</fullName>
    </recommendedName>
    <alternativeName>
        <fullName evidence="7">28S ribosomal protein S5, mitochondrial</fullName>
    </alternativeName>
</protein>
<dbReference type="GO" id="GO:0003723">
    <property type="term" value="F:RNA binding"/>
    <property type="evidence" value="ECO:0007669"/>
    <property type="project" value="InterPro"/>
</dbReference>
<dbReference type="InterPro" id="IPR013810">
    <property type="entry name" value="Ribosomal_uS5_N"/>
</dbReference>
<evidence type="ECO:0000313" key="13">
    <source>
        <dbReference type="Proteomes" id="UP000094444"/>
    </source>
</evidence>
<organism evidence="12 13">
    <name type="scientific">Diaporthe helianthi</name>
    <dbReference type="NCBI Taxonomy" id="158607"/>
    <lineage>
        <taxon>Eukaryota</taxon>
        <taxon>Fungi</taxon>
        <taxon>Dikarya</taxon>
        <taxon>Ascomycota</taxon>
        <taxon>Pezizomycotina</taxon>
        <taxon>Sordariomycetes</taxon>
        <taxon>Sordariomycetidae</taxon>
        <taxon>Diaporthales</taxon>
        <taxon>Diaporthaceae</taxon>
        <taxon>Diaporthe</taxon>
    </lineage>
</organism>
<dbReference type="PROSITE" id="PS50881">
    <property type="entry name" value="S5_DSRBD"/>
    <property type="match status" value="1"/>
</dbReference>
<evidence type="ECO:0000256" key="3">
    <source>
        <dbReference type="ARBA" id="ARBA00022980"/>
    </source>
</evidence>
<dbReference type="FunFam" id="3.30.160.20:FF:000022">
    <property type="entry name" value="28S ribosomal protein S5, mitochondrial"/>
    <property type="match status" value="1"/>
</dbReference>
<feature type="region of interest" description="Disordered" evidence="10">
    <location>
        <begin position="54"/>
        <end position="73"/>
    </location>
</feature>
<dbReference type="InterPro" id="IPR000851">
    <property type="entry name" value="Ribosomal_uS5"/>
</dbReference>
<dbReference type="InParanoid" id="A0A2P5I5P0"/>
<accession>A0A2P5I5P0</accession>
<dbReference type="EMBL" id="MAVT02000238">
    <property type="protein sequence ID" value="POS77815.1"/>
    <property type="molecule type" value="Genomic_DNA"/>
</dbReference>
<evidence type="ECO:0000256" key="2">
    <source>
        <dbReference type="ARBA" id="ARBA00008945"/>
    </source>
</evidence>
<evidence type="ECO:0000259" key="11">
    <source>
        <dbReference type="PROSITE" id="PS50881"/>
    </source>
</evidence>
<dbReference type="GO" id="GO:0005743">
    <property type="term" value="C:mitochondrial inner membrane"/>
    <property type="evidence" value="ECO:0007669"/>
    <property type="project" value="UniProtKB-ARBA"/>
</dbReference>
<evidence type="ECO:0000256" key="4">
    <source>
        <dbReference type="ARBA" id="ARBA00023128"/>
    </source>
</evidence>
<dbReference type="Gene3D" id="3.30.230.10">
    <property type="match status" value="1"/>
</dbReference>
<comment type="similarity">
    <text evidence="2 9">Belongs to the universal ribosomal protein uS5 family.</text>
</comment>